<keyword evidence="3" id="KW-1185">Reference proteome</keyword>
<evidence type="ECO:0000313" key="2">
    <source>
        <dbReference type="EMBL" id="MET3863101.1"/>
    </source>
</evidence>
<protein>
    <submittedName>
        <fullName evidence="2">Uncharacterized protein</fullName>
    </submittedName>
</protein>
<name>A0ABV2N9D8_9HYPH</name>
<gene>
    <name evidence="2" type="ORF">ABIC20_000410</name>
</gene>
<proteinExistence type="predicted"/>
<sequence length="583" mass="66427">MAQSVASAQLFQISASPNSVNYSSKNKAKVLSLGGCVTHDVAKYCESIAIQHCGHLWRRPTIPSMSDMPSRFEDLPDVFPSILRKYWQDDFRKTHWREISSSDANILLFDITRDIWCKIIDLNNGVYIIDPMSVKGIMWDGPLEESHVNDYLGKNFPRLSYKDIIYFDLLCESFDKFIEFAIEKFDMVILNELYFTDRLASEQPLYWGDRALVEEVNDFLARMYKFVAERYGGVIINRVSRKALLTGSAVNWSGPTYTHYIPEAVSLFVENANSIILGKNNNPGSFLIKNSLDRAKRYEDLLRSRDQAAHQRDDQTALLAAERQQQDVLRGELAAVIHQRDEQSAWLAAERQMQEALRGELALAIQQRDEQTTRLAIELRTQEALRGELAAAIHQRDEQAAQLAAELQTQEVLRGELAALIHQRDEQSAQLAAERHAHDVLRGELAEAIHQRDEQSAQLAAERHAHDVLRGELAEATRQRDEQSAQVAAERQTQEALRGGLAAAIHQRDEQTAQLIAERQTQEVLRGEVAALIHQRDEQAAQLAAERQTQDILRQKLSTYEHDYRGRHGMVKPRWGGFALRKN</sequence>
<dbReference type="EMBL" id="JBEPNW010000002">
    <property type="protein sequence ID" value="MET3863101.1"/>
    <property type="molecule type" value="Genomic_DNA"/>
</dbReference>
<evidence type="ECO:0000313" key="3">
    <source>
        <dbReference type="Proteomes" id="UP001549119"/>
    </source>
</evidence>
<keyword evidence="1" id="KW-0175">Coiled coil</keyword>
<evidence type="ECO:0000256" key="1">
    <source>
        <dbReference type="SAM" id="Coils"/>
    </source>
</evidence>
<dbReference type="Pfam" id="PF19786">
    <property type="entry name" value="DUF6270"/>
    <property type="match status" value="1"/>
</dbReference>
<dbReference type="Proteomes" id="UP001549119">
    <property type="component" value="Unassembled WGS sequence"/>
</dbReference>
<organism evidence="2 3">
    <name type="scientific">Methylobacterium radiotolerans</name>
    <dbReference type="NCBI Taxonomy" id="31998"/>
    <lineage>
        <taxon>Bacteria</taxon>
        <taxon>Pseudomonadati</taxon>
        <taxon>Pseudomonadota</taxon>
        <taxon>Alphaproteobacteria</taxon>
        <taxon>Hyphomicrobiales</taxon>
        <taxon>Methylobacteriaceae</taxon>
        <taxon>Methylobacterium</taxon>
    </lineage>
</organism>
<dbReference type="RefSeq" id="WP_209650098.1">
    <property type="nucleotide sequence ID" value="NZ_JBEPNV010000001.1"/>
</dbReference>
<comment type="caution">
    <text evidence="2">The sequence shown here is derived from an EMBL/GenBank/DDBJ whole genome shotgun (WGS) entry which is preliminary data.</text>
</comment>
<accession>A0ABV2N9D8</accession>
<reference evidence="2 3" key="1">
    <citation type="submission" date="2024-06" db="EMBL/GenBank/DDBJ databases">
        <title>Genomics of switchgrass bacterial isolates.</title>
        <authorList>
            <person name="Shade A."/>
        </authorList>
    </citation>
    <scope>NUCLEOTIDE SEQUENCE [LARGE SCALE GENOMIC DNA]</scope>
    <source>
        <strain evidence="2 3">PvP084</strain>
    </source>
</reference>
<feature type="coiled-coil region" evidence="1">
    <location>
        <begin position="466"/>
        <end position="493"/>
    </location>
</feature>
<dbReference type="InterPro" id="IPR046237">
    <property type="entry name" value="DUF6270"/>
</dbReference>